<feature type="domain" description="C2H2-type" evidence="13">
    <location>
        <begin position="193"/>
        <end position="220"/>
    </location>
</feature>
<sequence>MDLGGVEAWAGWFLACWRDMEGPPLEPDLIFHTPTGPVGSYLLVWLGLSPTLHTYLQTVPPTPDTLHVSWPDVSASDLRAFCHELLLSHPPDHSLSVPPTIHALLAPMPQFKRAERVMRVDQVVRRARSAGAKAGPFVCRLCDKVLLSSYALKLHEGVHEGRKPYACTQCQRSFSQKSHLTVHGRSHDGDKPFMCPTCGQRFSISSNLKRHLLRHEKAVEHGWEADAFNATATGTGGTHVDSILDLEMLPKPNQFTSQSDAQTPLDLVGGQLPCRQCEQSFSSRSQLKAHQKIHSDDPRNQCNICDRICSNKTELSKHTLTHTGDRPHPCDLCGKRFVQKSQANHHMRTVHARQLGENPRKYDCPQCAKGFTSKSILLKHIKIHTNERPYPCHVCGKAFVQKAHLHTHLLRHTGVKPFLCGDCGKCFTTQSNLREHIKTHSGEQRKFPCPTCPLTYSNPTDLKVHIRRHTGEAPFQCGQCPKRFRARRHLVNHERTHTGAKPFSCHNCHKTFTTPSGLGQHFKKHDTCRLTASTGAFALGGPEVSRVEVVLTMERKASFEEKRYVQLPPESVHILAETVGIDSLNPNVSRALSEDVSYRTRELAHVCGQFMRHSKRKTLTIEDMNRAMRWYNVQPIYGYESSEDSQPNFKFVEEADVFVEDDEHVSLENLAMNNTPLDLNPEPSVTATWIAIEGTPVSEEDPAKGIEYPQNANLSGPLMQYYQATTAAILGTSEATLSTLLEDIKSNPKISPLLPFFISFIRTGIQKHADDKLFTTRILDLIQALFTNPYLNFSPKPYLSHLVTALLSTLITDRRAPHNRPNGELPNNVSDIHSNDLNFEHVSTAARILKHVLDKWSTSVNQLAVQTHKALKDSLMDEKTSSPSQYGALYALYTLFKSDFEPILSIYIRRLDAEMTESSRDPLKLRLYSLARDFALVILRRQNKLGEGQSDGSRLYQEFYEYFGDSLAMFPLVPVPQVNLPKADLIGKLKVKKLDGLKNGAVIQSFSPVTSSSSYNQGTDFQYFANCEVPMDIFENDSLENQVPQSSSSSTTPTNSKRLSNRMNTWFEVDTECKPDRGQIILNFGLPTPYSQLMNRANARQIQPNGLAMPNPYTPCVGSRMNQPWTSPRYKAQRLLCGSLSSLL</sequence>
<dbReference type="PANTHER" id="PTHR24399:SF23">
    <property type="entry name" value="C2H2-TYPE DOMAIN-CONTAINING PROTEIN"/>
    <property type="match status" value="1"/>
</dbReference>
<organism evidence="14 15">
    <name type="scientific">Tigriopus californicus</name>
    <name type="common">Marine copepod</name>
    <dbReference type="NCBI Taxonomy" id="6832"/>
    <lineage>
        <taxon>Eukaryota</taxon>
        <taxon>Metazoa</taxon>
        <taxon>Ecdysozoa</taxon>
        <taxon>Arthropoda</taxon>
        <taxon>Crustacea</taxon>
        <taxon>Multicrustacea</taxon>
        <taxon>Hexanauplia</taxon>
        <taxon>Copepoda</taxon>
        <taxon>Harpacticoida</taxon>
        <taxon>Harpacticidae</taxon>
        <taxon>Tigriopus</taxon>
    </lineage>
</organism>
<dbReference type="GO" id="GO:0046982">
    <property type="term" value="F:protein heterodimerization activity"/>
    <property type="evidence" value="ECO:0007669"/>
    <property type="project" value="InterPro"/>
</dbReference>
<dbReference type="InterPro" id="IPR046344">
    <property type="entry name" value="TAF6_C_sf"/>
</dbReference>
<dbReference type="GO" id="GO:0002682">
    <property type="term" value="P:regulation of immune system process"/>
    <property type="evidence" value="ECO:0007669"/>
    <property type="project" value="TreeGrafter"/>
</dbReference>
<evidence type="ECO:0000256" key="6">
    <source>
        <dbReference type="ARBA" id="ARBA00022833"/>
    </source>
</evidence>
<feature type="domain" description="C2H2-type" evidence="13">
    <location>
        <begin position="300"/>
        <end position="327"/>
    </location>
</feature>
<dbReference type="FunFam" id="3.30.160.60:FF:002343">
    <property type="entry name" value="Zinc finger protein 33A"/>
    <property type="match status" value="1"/>
</dbReference>
<evidence type="ECO:0000256" key="5">
    <source>
        <dbReference type="ARBA" id="ARBA00022771"/>
    </source>
</evidence>
<evidence type="ECO:0000256" key="9">
    <source>
        <dbReference type="ARBA" id="ARBA00023163"/>
    </source>
</evidence>
<evidence type="ECO:0000256" key="10">
    <source>
        <dbReference type="ARBA" id="ARBA00023242"/>
    </source>
</evidence>
<evidence type="ECO:0000256" key="7">
    <source>
        <dbReference type="ARBA" id="ARBA00023015"/>
    </source>
</evidence>
<evidence type="ECO:0000256" key="2">
    <source>
        <dbReference type="ARBA" id="ARBA00006991"/>
    </source>
</evidence>
<evidence type="ECO:0000256" key="4">
    <source>
        <dbReference type="ARBA" id="ARBA00022737"/>
    </source>
</evidence>
<dbReference type="SMART" id="SM00355">
    <property type="entry name" value="ZnF_C2H2"/>
    <property type="match status" value="12"/>
</dbReference>
<dbReference type="InterPro" id="IPR009072">
    <property type="entry name" value="Histone-fold"/>
</dbReference>
<dbReference type="Gene3D" id="3.30.160.60">
    <property type="entry name" value="Classic Zinc Finger"/>
    <property type="match status" value="10"/>
</dbReference>
<keyword evidence="3" id="KW-0479">Metal-binding</keyword>
<evidence type="ECO:0000256" key="1">
    <source>
        <dbReference type="ARBA" id="ARBA00004123"/>
    </source>
</evidence>
<dbReference type="FunFam" id="3.30.160.60:FF:000446">
    <property type="entry name" value="Zinc finger protein"/>
    <property type="match status" value="1"/>
</dbReference>
<dbReference type="GO" id="GO:0001227">
    <property type="term" value="F:DNA-binding transcription repressor activity, RNA polymerase II-specific"/>
    <property type="evidence" value="ECO:0007669"/>
    <property type="project" value="TreeGrafter"/>
</dbReference>
<comment type="caution">
    <text evidence="14">The sequence shown here is derived from an EMBL/GenBank/DDBJ whole genome shotgun (WGS) entry which is preliminary data.</text>
</comment>
<keyword evidence="8" id="KW-0238">DNA-binding</keyword>
<evidence type="ECO:0000256" key="11">
    <source>
        <dbReference type="PROSITE-ProRule" id="PRU00042"/>
    </source>
</evidence>
<comment type="similarity">
    <text evidence="2">Belongs to the krueppel C2H2-type zinc-finger protein family.</text>
</comment>
<keyword evidence="9" id="KW-0804">Transcription</keyword>
<dbReference type="InterPro" id="IPR004823">
    <property type="entry name" value="TAF_TATA-bd_Histone-like_dom"/>
</dbReference>
<evidence type="ECO:0000256" key="12">
    <source>
        <dbReference type="SAM" id="MobiDB-lite"/>
    </source>
</evidence>
<feature type="domain" description="C2H2-type" evidence="13">
    <location>
        <begin position="272"/>
        <end position="299"/>
    </location>
</feature>
<evidence type="ECO:0000256" key="3">
    <source>
        <dbReference type="ARBA" id="ARBA00022723"/>
    </source>
</evidence>
<dbReference type="GO" id="GO:0006367">
    <property type="term" value="P:transcription initiation at RNA polymerase II promoter"/>
    <property type="evidence" value="ECO:0007669"/>
    <property type="project" value="InterPro"/>
</dbReference>
<dbReference type="FunFam" id="3.30.160.60:FF:000110">
    <property type="entry name" value="Zinc finger protein-like"/>
    <property type="match status" value="1"/>
</dbReference>
<feature type="domain" description="C2H2-type" evidence="13">
    <location>
        <begin position="328"/>
        <end position="356"/>
    </location>
</feature>
<keyword evidence="15" id="KW-1185">Reference proteome</keyword>
<dbReference type="GO" id="GO:0001817">
    <property type="term" value="P:regulation of cytokine production"/>
    <property type="evidence" value="ECO:0007669"/>
    <property type="project" value="TreeGrafter"/>
</dbReference>
<dbReference type="SUPFAM" id="SSF47113">
    <property type="entry name" value="Histone-fold"/>
    <property type="match status" value="1"/>
</dbReference>
<reference evidence="14 15" key="1">
    <citation type="journal article" date="2018" name="Nat. Ecol. Evol.">
        <title>Genomic signatures of mitonuclear coevolution across populations of Tigriopus californicus.</title>
        <authorList>
            <person name="Barreto F.S."/>
            <person name="Watson E.T."/>
            <person name="Lima T.G."/>
            <person name="Willett C.S."/>
            <person name="Edmands S."/>
            <person name="Li W."/>
            <person name="Burton R.S."/>
        </authorList>
    </citation>
    <scope>NUCLEOTIDE SEQUENCE [LARGE SCALE GENOMIC DNA]</scope>
    <source>
        <strain evidence="14 15">San Diego</strain>
    </source>
</reference>
<keyword evidence="7" id="KW-0805">Transcription regulation</keyword>
<dbReference type="FunFam" id="3.30.160.60:FF:000075">
    <property type="entry name" value="Putative zinc finger protein 536"/>
    <property type="match status" value="1"/>
</dbReference>
<name>A0A553P2T1_TIGCA</name>
<dbReference type="STRING" id="6832.A0A553P2T1"/>
<dbReference type="InterPro" id="IPR013087">
    <property type="entry name" value="Znf_C2H2_type"/>
</dbReference>
<keyword evidence="5 11" id="KW-0863">Zinc-finger</keyword>
<accession>A0A553P2T1</accession>
<dbReference type="Gene3D" id="1.10.20.10">
    <property type="entry name" value="Histone, subunit A"/>
    <property type="match status" value="1"/>
</dbReference>
<feature type="region of interest" description="Disordered" evidence="12">
    <location>
        <begin position="1039"/>
        <end position="1059"/>
    </location>
</feature>
<feature type="domain" description="C2H2-type" evidence="13">
    <location>
        <begin position="447"/>
        <end position="474"/>
    </location>
</feature>
<dbReference type="InterPro" id="IPR036236">
    <property type="entry name" value="Znf_C2H2_sf"/>
</dbReference>
<dbReference type="Pfam" id="PF07571">
    <property type="entry name" value="TAF6_C"/>
    <property type="match status" value="1"/>
</dbReference>
<feature type="domain" description="C2H2-type" evidence="13">
    <location>
        <begin position="165"/>
        <end position="192"/>
    </location>
</feature>
<dbReference type="Pfam" id="PF02969">
    <property type="entry name" value="TAF"/>
    <property type="match status" value="1"/>
</dbReference>
<dbReference type="FunFam" id="3.30.160.60:FF:000045">
    <property type="entry name" value="ZFP69 zinc finger protein B"/>
    <property type="match status" value="1"/>
</dbReference>
<dbReference type="GO" id="GO:0000978">
    <property type="term" value="F:RNA polymerase II cis-regulatory region sequence-specific DNA binding"/>
    <property type="evidence" value="ECO:0007669"/>
    <property type="project" value="TreeGrafter"/>
</dbReference>
<dbReference type="FunFam" id="3.30.160.60:FF:000145">
    <property type="entry name" value="Zinc finger protein 574"/>
    <property type="match status" value="1"/>
</dbReference>
<comment type="subcellular location">
    <subcellularLocation>
        <location evidence="1">Nucleus</location>
    </subcellularLocation>
</comment>
<feature type="domain" description="C2H2-type" evidence="13">
    <location>
        <begin position="390"/>
        <end position="417"/>
    </location>
</feature>
<feature type="domain" description="C2H2-type" evidence="13">
    <location>
        <begin position="503"/>
        <end position="530"/>
    </location>
</feature>
<keyword evidence="6" id="KW-0862">Zinc</keyword>
<dbReference type="GO" id="GO:0005654">
    <property type="term" value="C:nucleoplasm"/>
    <property type="evidence" value="ECO:0007669"/>
    <property type="project" value="TreeGrafter"/>
</dbReference>
<dbReference type="InterPro" id="IPR011442">
    <property type="entry name" value="TAF6_C"/>
</dbReference>
<dbReference type="PROSITE" id="PS50157">
    <property type="entry name" value="ZINC_FINGER_C2H2_2"/>
    <property type="match status" value="12"/>
</dbReference>
<keyword evidence="10" id="KW-0539">Nucleus</keyword>
<feature type="domain" description="C2H2-type" evidence="13">
    <location>
        <begin position="475"/>
        <end position="502"/>
    </location>
</feature>
<dbReference type="SUPFAM" id="SSF57667">
    <property type="entry name" value="beta-beta-alpha zinc fingers"/>
    <property type="match status" value="7"/>
</dbReference>
<dbReference type="CDD" id="cd22932">
    <property type="entry name" value="HFD_TAF6L"/>
    <property type="match status" value="1"/>
</dbReference>
<feature type="domain" description="C2H2-type" evidence="13">
    <location>
        <begin position="418"/>
        <end position="445"/>
    </location>
</feature>
<keyword evidence="4" id="KW-0677">Repeat</keyword>
<dbReference type="GO" id="GO:0008270">
    <property type="term" value="F:zinc ion binding"/>
    <property type="evidence" value="ECO:0007669"/>
    <property type="project" value="UniProtKB-KW"/>
</dbReference>
<dbReference type="PANTHER" id="PTHR24399">
    <property type="entry name" value="ZINC FINGER AND BTB DOMAIN-CONTAINING"/>
    <property type="match status" value="1"/>
</dbReference>
<gene>
    <name evidence="14" type="ORF">TCAL_03953</name>
</gene>
<protein>
    <recommendedName>
        <fullName evidence="13">C2H2-type domain-containing protein</fullName>
    </recommendedName>
</protein>
<evidence type="ECO:0000313" key="14">
    <source>
        <dbReference type="EMBL" id="TRY71984.1"/>
    </source>
</evidence>
<evidence type="ECO:0000256" key="8">
    <source>
        <dbReference type="ARBA" id="ARBA00023125"/>
    </source>
</evidence>
<dbReference type="EMBL" id="VCGU01000008">
    <property type="protein sequence ID" value="TRY71984.1"/>
    <property type="molecule type" value="Genomic_DNA"/>
</dbReference>
<dbReference type="Pfam" id="PF00096">
    <property type="entry name" value="zf-C2H2"/>
    <property type="match status" value="9"/>
</dbReference>
<evidence type="ECO:0000313" key="15">
    <source>
        <dbReference type="Proteomes" id="UP000318571"/>
    </source>
</evidence>
<feature type="compositionally biased region" description="Low complexity" evidence="12">
    <location>
        <begin position="1046"/>
        <end position="1056"/>
    </location>
</feature>
<dbReference type="Proteomes" id="UP000318571">
    <property type="component" value="Chromosome 7"/>
</dbReference>
<dbReference type="AlphaFoldDB" id="A0A553P2T1"/>
<dbReference type="PROSITE" id="PS00028">
    <property type="entry name" value="ZINC_FINGER_C2H2_1"/>
    <property type="match status" value="12"/>
</dbReference>
<feature type="domain" description="C2H2-type" evidence="13">
    <location>
        <begin position="362"/>
        <end position="389"/>
    </location>
</feature>
<proteinExistence type="inferred from homology"/>
<dbReference type="Gene3D" id="1.25.40.770">
    <property type="entry name" value="TAF6, C-terminal HEAT repeat domain"/>
    <property type="match status" value="1"/>
</dbReference>
<evidence type="ECO:0000259" key="13">
    <source>
        <dbReference type="PROSITE" id="PS50157"/>
    </source>
</evidence>
<dbReference type="FunFam" id="3.30.160.60:FF:001155">
    <property type="entry name" value="Zinc finger 30C"/>
    <property type="match status" value="1"/>
</dbReference>
<dbReference type="SMART" id="SM00803">
    <property type="entry name" value="TAF"/>
    <property type="match status" value="1"/>
</dbReference>
<dbReference type="CDD" id="cd08050">
    <property type="entry name" value="TAF6C"/>
    <property type="match status" value="1"/>
</dbReference>
<feature type="domain" description="C2H2-type" evidence="13">
    <location>
        <begin position="137"/>
        <end position="164"/>
    </location>
</feature>